<dbReference type="EMBL" id="JAENHP010000003">
    <property type="protein sequence ID" value="MBM2616306.1"/>
    <property type="molecule type" value="Genomic_DNA"/>
</dbReference>
<feature type="transmembrane region" description="Helical" evidence="1">
    <location>
        <begin position="56"/>
        <end position="80"/>
    </location>
</feature>
<proteinExistence type="predicted"/>
<evidence type="ECO:0000313" key="3">
    <source>
        <dbReference type="Proteomes" id="UP000632138"/>
    </source>
</evidence>
<keyword evidence="3" id="KW-1185">Reference proteome</keyword>
<dbReference type="RefSeq" id="WP_203376205.1">
    <property type="nucleotide sequence ID" value="NZ_JAENHP010000003.1"/>
</dbReference>
<organism evidence="2 3">
    <name type="scientific">Paractinoplanes ovalisporus</name>
    <dbReference type="NCBI Taxonomy" id="2810368"/>
    <lineage>
        <taxon>Bacteria</taxon>
        <taxon>Bacillati</taxon>
        <taxon>Actinomycetota</taxon>
        <taxon>Actinomycetes</taxon>
        <taxon>Micromonosporales</taxon>
        <taxon>Micromonosporaceae</taxon>
        <taxon>Paractinoplanes</taxon>
    </lineage>
</organism>
<evidence type="ECO:0000256" key="1">
    <source>
        <dbReference type="SAM" id="Phobius"/>
    </source>
</evidence>
<name>A0ABS2A900_9ACTN</name>
<gene>
    <name evidence="2" type="ORF">JIG36_12140</name>
</gene>
<evidence type="ECO:0000313" key="2">
    <source>
        <dbReference type="EMBL" id="MBM2616306.1"/>
    </source>
</evidence>
<sequence>MTILGGRRPGALRDWLMSDPAGTGDGEPAPTGRPWWKVMCLTGVDYFSTLGYQPGIAALAAGALSPLATAVLVAVTLLGAPNASCGTARAAPCD</sequence>
<accession>A0ABS2A900</accession>
<dbReference type="Proteomes" id="UP000632138">
    <property type="component" value="Unassembled WGS sequence"/>
</dbReference>
<protein>
    <submittedName>
        <fullName evidence="2">Uncharacterized protein</fullName>
    </submittedName>
</protein>
<keyword evidence="1" id="KW-1133">Transmembrane helix</keyword>
<comment type="caution">
    <text evidence="2">The sequence shown here is derived from an EMBL/GenBank/DDBJ whole genome shotgun (WGS) entry which is preliminary data.</text>
</comment>
<reference evidence="2 3" key="1">
    <citation type="submission" date="2021-01" db="EMBL/GenBank/DDBJ databases">
        <title>Actinoplanes sp. nov. LDG1-06 isolated from lichen.</title>
        <authorList>
            <person name="Saeng-In P."/>
            <person name="Phongsopitanun W."/>
            <person name="Kanchanasin P."/>
            <person name="Yuki M."/>
            <person name="Kudo T."/>
            <person name="Ohkuma M."/>
            <person name="Tanasupawat S."/>
        </authorList>
    </citation>
    <scope>NUCLEOTIDE SEQUENCE [LARGE SCALE GENOMIC DNA]</scope>
    <source>
        <strain evidence="2 3">LDG1-06</strain>
    </source>
</reference>
<keyword evidence="1" id="KW-0812">Transmembrane</keyword>
<keyword evidence="1" id="KW-0472">Membrane</keyword>